<protein>
    <submittedName>
        <fullName evidence="2">Uncharacterized protein</fullName>
    </submittedName>
</protein>
<feature type="signal peptide" evidence="1">
    <location>
        <begin position="1"/>
        <end position="19"/>
    </location>
</feature>
<name>A0A427YRR0_9TREE</name>
<organism evidence="2 3">
    <name type="scientific">Saitozyma podzolica</name>
    <dbReference type="NCBI Taxonomy" id="1890683"/>
    <lineage>
        <taxon>Eukaryota</taxon>
        <taxon>Fungi</taxon>
        <taxon>Dikarya</taxon>
        <taxon>Basidiomycota</taxon>
        <taxon>Agaricomycotina</taxon>
        <taxon>Tremellomycetes</taxon>
        <taxon>Tremellales</taxon>
        <taxon>Trimorphomycetaceae</taxon>
        <taxon>Saitozyma</taxon>
    </lineage>
</organism>
<keyword evidence="3" id="KW-1185">Reference proteome</keyword>
<reference evidence="2 3" key="1">
    <citation type="submission" date="2018-11" db="EMBL/GenBank/DDBJ databases">
        <title>Genome sequence of Saitozyma podzolica DSM 27192.</title>
        <authorList>
            <person name="Aliyu H."/>
            <person name="Gorte O."/>
            <person name="Ochsenreither K."/>
        </authorList>
    </citation>
    <scope>NUCLEOTIDE SEQUENCE [LARGE SCALE GENOMIC DNA]</scope>
    <source>
        <strain evidence="2 3">DSM 27192</strain>
    </source>
</reference>
<gene>
    <name evidence="2" type="ORF">EHS25_006353</name>
</gene>
<evidence type="ECO:0000313" key="3">
    <source>
        <dbReference type="Proteomes" id="UP000279259"/>
    </source>
</evidence>
<proteinExistence type="predicted"/>
<keyword evidence="1" id="KW-0732">Signal</keyword>
<dbReference type="EMBL" id="RSCD01000003">
    <property type="protein sequence ID" value="RSH93706.1"/>
    <property type="molecule type" value="Genomic_DNA"/>
</dbReference>
<evidence type="ECO:0000256" key="1">
    <source>
        <dbReference type="SAM" id="SignalP"/>
    </source>
</evidence>
<feature type="chain" id="PRO_5019287620" evidence="1">
    <location>
        <begin position="20"/>
        <end position="401"/>
    </location>
</feature>
<sequence>MWSKLAVVVGLVASSLVSAAPTEQLTNAERIQRGLPLNRPVRHFDASRTRALLPRSSDSGTEQSVVQFTPPLGKRNVDQTKYLSYDGTNLGLVLDVSDALIVNLPTTNTLIDGQIVATYNGQDLYMSSYHPTTAQEGVFMFTLTSTSDNNAPAGQDHQTSIWNYVPDVSLAPDYFPATGNAKSLTFGLDANGNFIGATSDVAATAIQTSLIASTASYADVVAANPPPPTPYLMTIDYSSLTPNPQYIQYTEGPGGLGSFGFVTDTSTATTFTVAASTTNSSLSVISFTYNGVAKKMATRYYLPGYCGAPCPKTFDICATPSGYDTFSTGGAPETDVWYLNSPIEGGIIGGMSGIYTYTDGRIDSVILTANNELSGRDLKSAPYSSGISADGPKVNLVPVPP</sequence>
<dbReference type="Proteomes" id="UP000279259">
    <property type="component" value="Unassembled WGS sequence"/>
</dbReference>
<evidence type="ECO:0000313" key="2">
    <source>
        <dbReference type="EMBL" id="RSH93706.1"/>
    </source>
</evidence>
<accession>A0A427YRR0</accession>
<comment type="caution">
    <text evidence="2">The sequence shown here is derived from an EMBL/GenBank/DDBJ whole genome shotgun (WGS) entry which is preliminary data.</text>
</comment>
<dbReference type="AlphaFoldDB" id="A0A427YRR0"/>
<dbReference type="OrthoDB" id="4584900at2759"/>